<evidence type="ECO:0000313" key="5">
    <source>
        <dbReference type="EMBL" id="UOQ60480.1"/>
    </source>
</evidence>
<evidence type="ECO:0000256" key="1">
    <source>
        <dbReference type="ARBA" id="ARBA00023015"/>
    </source>
</evidence>
<dbReference type="PROSITE" id="PS00894">
    <property type="entry name" value="HTH_DEOR_1"/>
    <property type="match status" value="1"/>
</dbReference>
<dbReference type="InterPro" id="IPR037171">
    <property type="entry name" value="NagB/RpiA_transferase-like"/>
</dbReference>
<dbReference type="InterPro" id="IPR050313">
    <property type="entry name" value="Carb_Metab_HTH_regulators"/>
</dbReference>
<dbReference type="Gene3D" id="1.10.10.10">
    <property type="entry name" value="Winged helix-like DNA-binding domain superfamily/Winged helix DNA-binding domain"/>
    <property type="match status" value="1"/>
</dbReference>
<dbReference type="RefSeq" id="WP_244686154.1">
    <property type="nucleotide sequence ID" value="NZ_CP095043.1"/>
</dbReference>
<keyword evidence="2 5" id="KW-0238">DNA-binding</keyword>
<dbReference type="PANTHER" id="PTHR30363">
    <property type="entry name" value="HTH-TYPE TRANSCRIPTIONAL REGULATOR SRLR-RELATED"/>
    <property type="match status" value="1"/>
</dbReference>
<dbReference type="InterPro" id="IPR001034">
    <property type="entry name" value="DeoR_HTH"/>
</dbReference>
<dbReference type="Pfam" id="PF08220">
    <property type="entry name" value="HTH_DeoR"/>
    <property type="match status" value="1"/>
</dbReference>
<name>A0ABY4FW18_9MICO</name>
<dbReference type="Pfam" id="PF00455">
    <property type="entry name" value="DeoRC"/>
    <property type="match status" value="1"/>
</dbReference>
<gene>
    <name evidence="5" type="ORF">MUN76_00365</name>
</gene>
<dbReference type="EMBL" id="CP095043">
    <property type="protein sequence ID" value="UOQ60480.1"/>
    <property type="molecule type" value="Genomic_DNA"/>
</dbReference>
<reference evidence="5 6" key="1">
    <citation type="submission" date="2022-04" db="EMBL/GenBank/DDBJ databases">
        <title>Leucobacter sp. isolated from rhizosphere of onion.</title>
        <authorList>
            <person name="Won M."/>
            <person name="Lee C.-M."/>
            <person name="Woen H.-Y."/>
            <person name="Kwon S.-W."/>
        </authorList>
    </citation>
    <scope>NUCLEOTIDE SEQUENCE [LARGE SCALE GENOMIC DNA]</scope>
    <source>
        <strain evidence="5 6">H25R-14</strain>
    </source>
</reference>
<dbReference type="SUPFAM" id="SSF46785">
    <property type="entry name" value="Winged helix' DNA-binding domain"/>
    <property type="match status" value="1"/>
</dbReference>
<dbReference type="InterPro" id="IPR018356">
    <property type="entry name" value="Tscrpt_reg_HTH_DeoR_CS"/>
</dbReference>
<evidence type="ECO:0000256" key="2">
    <source>
        <dbReference type="ARBA" id="ARBA00023125"/>
    </source>
</evidence>
<dbReference type="PROSITE" id="PS51000">
    <property type="entry name" value="HTH_DEOR_2"/>
    <property type="match status" value="1"/>
</dbReference>
<dbReference type="SMART" id="SM00420">
    <property type="entry name" value="HTH_DEOR"/>
    <property type="match status" value="1"/>
</dbReference>
<evidence type="ECO:0000259" key="4">
    <source>
        <dbReference type="PROSITE" id="PS51000"/>
    </source>
</evidence>
<keyword evidence="6" id="KW-1185">Reference proteome</keyword>
<dbReference type="InterPro" id="IPR014036">
    <property type="entry name" value="DeoR-like_C"/>
</dbReference>
<keyword evidence="1" id="KW-0805">Transcription regulation</keyword>
<sequence length="262" mass="27834">MIRTAPERRERILGLLEGQEQVPVGALAEALGVSAVTIRKDLDHLVDSALVERLRGGARLRSSEEGPWAVRLGHRVAAKRAIARRAAELIGPNAVISLDSSSTGYYLALELVDRADITVVTNSLRVATQLAERSELSVVLLGGSVRRTAYSTVGFPPELLRGYGRIDTAFFGAAALSIEHGLLERSFSEAETKRAIAATAHRVVGLFDSSKSEGFGQHSVVPASAVAHLVTDDGFSESTAEAWRAHGVAVDRVHVPAGSTAP</sequence>
<dbReference type="SUPFAM" id="SSF100950">
    <property type="entry name" value="NagB/RpiA/CoA transferase-like"/>
    <property type="match status" value="1"/>
</dbReference>
<evidence type="ECO:0000313" key="6">
    <source>
        <dbReference type="Proteomes" id="UP000831775"/>
    </source>
</evidence>
<dbReference type="GO" id="GO:0003677">
    <property type="term" value="F:DNA binding"/>
    <property type="evidence" value="ECO:0007669"/>
    <property type="project" value="UniProtKB-KW"/>
</dbReference>
<proteinExistence type="predicted"/>
<protein>
    <submittedName>
        <fullName evidence="5">DeoR/GlpR family DNA-binding transcription regulator</fullName>
    </submittedName>
</protein>
<dbReference type="Gene3D" id="3.40.50.1360">
    <property type="match status" value="1"/>
</dbReference>
<accession>A0ABY4FW18</accession>
<keyword evidence="3" id="KW-0804">Transcription</keyword>
<dbReference type="SMART" id="SM01134">
    <property type="entry name" value="DeoRC"/>
    <property type="match status" value="1"/>
</dbReference>
<evidence type="ECO:0000256" key="3">
    <source>
        <dbReference type="ARBA" id="ARBA00023163"/>
    </source>
</evidence>
<dbReference type="InterPro" id="IPR036388">
    <property type="entry name" value="WH-like_DNA-bd_sf"/>
</dbReference>
<dbReference type="Proteomes" id="UP000831775">
    <property type="component" value="Chromosome"/>
</dbReference>
<feature type="domain" description="HTH deoR-type" evidence="4">
    <location>
        <begin position="5"/>
        <end position="60"/>
    </location>
</feature>
<organism evidence="5 6">
    <name type="scientific">Leucobacter rhizosphaerae</name>
    <dbReference type="NCBI Taxonomy" id="2932245"/>
    <lineage>
        <taxon>Bacteria</taxon>
        <taxon>Bacillati</taxon>
        <taxon>Actinomycetota</taxon>
        <taxon>Actinomycetes</taxon>
        <taxon>Micrococcales</taxon>
        <taxon>Microbacteriaceae</taxon>
        <taxon>Leucobacter</taxon>
    </lineage>
</organism>
<dbReference type="PRINTS" id="PR00037">
    <property type="entry name" value="HTHLACR"/>
</dbReference>
<dbReference type="PANTHER" id="PTHR30363:SF44">
    <property type="entry name" value="AGA OPERON TRANSCRIPTIONAL REPRESSOR-RELATED"/>
    <property type="match status" value="1"/>
</dbReference>
<dbReference type="InterPro" id="IPR036390">
    <property type="entry name" value="WH_DNA-bd_sf"/>
</dbReference>